<sequence>MRPINSRDILLGAFLVCLTIAREATTISFGPMVSSEVDGWRYPPYNPTIGALGPRSTVATFTKTINGAVATAVVTFSDMDAEPTCKDKHALPNDGRRRGKKNRRIDVDVDVDAELMMWA</sequence>
<gene>
    <name evidence="2" type="ORF">HDK90DRAFT_521869</name>
</gene>
<dbReference type="EMBL" id="JBBWRZ010000001">
    <property type="protein sequence ID" value="KAK8247402.1"/>
    <property type="molecule type" value="Genomic_DNA"/>
</dbReference>
<evidence type="ECO:0000313" key="2">
    <source>
        <dbReference type="EMBL" id="KAK8247402.1"/>
    </source>
</evidence>
<proteinExistence type="predicted"/>
<organism evidence="2 3">
    <name type="scientific">Phyllosticta capitalensis</name>
    <dbReference type="NCBI Taxonomy" id="121624"/>
    <lineage>
        <taxon>Eukaryota</taxon>
        <taxon>Fungi</taxon>
        <taxon>Dikarya</taxon>
        <taxon>Ascomycota</taxon>
        <taxon>Pezizomycotina</taxon>
        <taxon>Dothideomycetes</taxon>
        <taxon>Dothideomycetes incertae sedis</taxon>
        <taxon>Botryosphaeriales</taxon>
        <taxon>Phyllostictaceae</taxon>
        <taxon>Phyllosticta</taxon>
    </lineage>
</organism>
<dbReference type="Proteomes" id="UP001492380">
    <property type="component" value="Unassembled WGS sequence"/>
</dbReference>
<evidence type="ECO:0000256" key="1">
    <source>
        <dbReference type="SAM" id="SignalP"/>
    </source>
</evidence>
<evidence type="ECO:0000313" key="3">
    <source>
        <dbReference type="Proteomes" id="UP001492380"/>
    </source>
</evidence>
<keyword evidence="1" id="KW-0732">Signal</keyword>
<comment type="caution">
    <text evidence="2">The sequence shown here is derived from an EMBL/GenBank/DDBJ whole genome shotgun (WGS) entry which is preliminary data.</text>
</comment>
<feature type="signal peptide" evidence="1">
    <location>
        <begin position="1"/>
        <end position="26"/>
    </location>
</feature>
<protein>
    <submittedName>
        <fullName evidence="2">Uncharacterized protein</fullName>
    </submittedName>
</protein>
<name>A0ABR1Z5C0_9PEZI</name>
<keyword evidence="3" id="KW-1185">Reference proteome</keyword>
<reference evidence="2 3" key="1">
    <citation type="submission" date="2024-04" db="EMBL/GenBank/DDBJ databases">
        <title>Phyllosticta paracitricarpa is synonymous to the EU quarantine fungus P. citricarpa based on phylogenomic analyses.</title>
        <authorList>
            <consortium name="Lawrence Berkeley National Laboratory"/>
            <person name="Van Ingen-Buijs V.A."/>
            <person name="Van Westerhoven A.C."/>
            <person name="Haridas S."/>
            <person name="Skiadas P."/>
            <person name="Martin F."/>
            <person name="Groenewald J.Z."/>
            <person name="Crous P.W."/>
            <person name="Seidl M.F."/>
        </authorList>
    </citation>
    <scope>NUCLEOTIDE SEQUENCE [LARGE SCALE GENOMIC DNA]</scope>
    <source>
        <strain evidence="2 3">CBS 123374</strain>
    </source>
</reference>
<accession>A0ABR1Z5C0</accession>
<feature type="chain" id="PRO_5047012969" evidence="1">
    <location>
        <begin position="27"/>
        <end position="119"/>
    </location>
</feature>